<name>A0ACB6ZWS1_THEGA</name>
<keyword evidence="2" id="KW-1185">Reference proteome</keyword>
<gene>
    <name evidence="1" type="ORF">BDM02DRAFT_1186476</name>
</gene>
<sequence>MTTDSQSSQEPSVKGKVKCTPLQGTEYAKRRAGVPPTLKYNNLEEWFQDNFEPEVIGETENVEVVRTFYTYRPSPRSDVKIWYADGEFGFYEGLPERVADLNATHVNVEVKSPRPFEPMPRISDPRVRLCAFDLQFPRNSGINPRVELYVQIRDQKTGERRPIRMHEFIETVIHDDDEWKARLPKVLTQWELIFPKGESWGIMRIAGYPESPGPSRHSP</sequence>
<comment type="caution">
    <text evidence="1">The sequence shown here is derived from an EMBL/GenBank/DDBJ whole genome shotgun (WGS) entry which is preliminary data.</text>
</comment>
<dbReference type="EMBL" id="MU117962">
    <property type="protein sequence ID" value="KAF9654042.1"/>
    <property type="molecule type" value="Genomic_DNA"/>
</dbReference>
<organism evidence="1 2">
    <name type="scientific">Thelephora ganbajun</name>
    <name type="common">Ganba fungus</name>
    <dbReference type="NCBI Taxonomy" id="370292"/>
    <lineage>
        <taxon>Eukaryota</taxon>
        <taxon>Fungi</taxon>
        <taxon>Dikarya</taxon>
        <taxon>Basidiomycota</taxon>
        <taxon>Agaricomycotina</taxon>
        <taxon>Agaricomycetes</taxon>
        <taxon>Thelephorales</taxon>
        <taxon>Thelephoraceae</taxon>
        <taxon>Thelephora</taxon>
    </lineage>
</organism>
<evidence type="ECO:0000313" key="2">
    <source>
        <dbReference type="Proteomes" id="UP000886501"/>
    </source>
</evidence>
<accession>A0ACB6ZWS1</accession>
<reference evidence="1" key="2">
    <citation type="journal article" date="2020" name="Nat. Commun.">
        <title>Large-scale genome sequencing of mycorrhizal fungi provides insights into the early evolution of symbiotic traits.</title>
        <authorList>
            <person name="Miyauchi S."/>
            <person name="Kiss E."/>
            <person name="Kuo A."/>
            <person name="Drula E."/>
            <person name="Kohler A."/>
            <person name="Sanchez-Garcia M."/>
            <person name="Morin E."/>
            <person name="Andreopoulos B."/>
            <person name="Barry K.W."/>
            <person name="Bonito G."/>
            <person name="Buee M."/>
            <person name="Carver A."/>
            <person name="Chen C."/>
            <person name="Cichocki N."/>
            <person name="Clum A."/>
            <person name="Culley D."/>
            <person name="Crous P.W."/>
            <person name="Fauchery L."/>
            <person name="Girlanda M."/>
            <person name="Hayes R.D."/>
            <person name="Keri Z."/>
            <person name="LaButti K."/>
            <person name="Lipzen A."/>
            <person name="Lombard V."/>
            <person name="Magnuson J."/>
            <person name="Maillard F."/>
            <person name="Murat C."/>
            <person name="Nolan M."/>
            <person name="Ohm R.A."/>
            <person name="Pangilinan J."/>
            <person name="Pereira M.F."/>
            <person name="Perotto S."/>
            <person name="Peter M."/>
            <person name="Pfister S."/>
            <person name="Riley R."/>
            <person name="Sitrit Y."/>
            <person name="Stielow J.B."/>
            <person name="Szollosi G."/>
            <person name="Zifcakova L."/>
            <person name="Stursova M."/>
            <person name="Spatafora J.W."/>
            <person name="Tedersoo L."/>
            <person name="Vaario L.M."/>
            <person name="Yamada A."/>
            <person name="Yan M."/>
            <person name="Wang P."/>
            <person name="Xu J."/>
            <person name="Bruns T."/>
            <person name="Baldrian P."/>
            <person name="Vilgalys R."/>
            <person name="Dunand C."/>
            <person name="Henrissat B."/>
            <person name="Grigoriev I.V."/>
            <person name="Hibbett D."/>
            <person name="Nagy L.G."/>
            <person name="Martin F.M."/>
        </authorList>
    </citation>
    <scope>NUCLEOTIDE SEQUENCE</scope>
    <source>
        <strain evidence="1">P2</strain>
    </source>
</reference>
<protein>
    <submittedName>
        <fullName evidence="1">Uncharacterized protein</fullName>
    </submittedName>
</protein>
<evidence type="ECO:0000313" key="1">
    <source>
        <dbReference type="EMBL" id="KAF9654042.1"/>
    </source>
</evidence>
<proteinExistence type="predicted"/>
<dbReference type="Proteomes" id="UP000886501">
    <property type="component" value="Unassembled WGS sequence"/>
</dbReference>
<reference evidence="1" key="1">
    <citation type="submission" date="2019-10" db="EMBL/GenBank/DDBJ databases">
        <authorList>
            <consortium name="DOE Joint Genome Institute"/>
            <person name="Kuo A."/>
            <person name="Miyauchi S."/>
            <person name="Kiss E."/>
            <person name="Drula E."/>
            <person name="Kohler A."/>
            <person name="Sanchez-Garcia M."/>
            <person name="Andreopoulos B."/>
            <person name="Barry K.W."/>
            <person name="Bonito G."/>
            <person name="Buee M."/>
            <person name="Carver A."/>
            <person name="Chen C."/>
            <person name="Cichocki N."/>
            <person name="Clum A."/>
            <person name="Culley D."/>
            <person name="Crous P.W."/>
            <person name="Fauchery L."/>
            <person name="Girlanda M."/>
            <person name="Hayes R."/>
            <person name="Keri Z."/>
            <person name="Labutti K."/>
            <person name="Lipzen A."/>
            <person name="Lombard V."/>
            <person name="Magnuson J."/>
            <person name="Maillard F."/>
            <person name="Morin E."/>
            <person name="Murat C."/>
            <person name="Nolan M."/>
            <person name="Ohm R."/>
            <person name="Pangilinan J."/>
            <person name="Pereira M."/>
            <person name="Perotto S."/>
            <person name="Peter M."/>
            <person name="Riley R."/>
            <person name="Sitrit Y."/>
            <person name="Stielow B."/>
            <person name="Szollosi G."/>
            <person name="Zifcakova L."/>
            <person name="Stursova M."/>
            <person name="Spatafora J.W."/>
            <person name="Tedersoo L."/>
            <person name="Vaario L.-M."/>
            <person name="Yamada A."/>
            <person name="Yan M."/>
            <person name="Wang P."/>
            <person name="Xu J."/>
            <person name="Bruns T."/>
            <person name="Baldrian P."/>
            <person name="Vilgalys R."/>
            <person name="Henrissat B."/>
            <person name="Grigoriev I.V."/>
            <person name="Hibbett D."/>
            <person name="Nagy L.G."/>
            <person name="Martin F.M."/>
        </authorList>
    </citation>
    <scope>NUCLEOTIDE SEQUENCE</scope>
    <source>
        <strain evidence="1">P2</strain>
    </source>
</reference>